<keyword evidence="2" id="KW-1185">Reference proteome</keyword>
<evidence type="ECO:0000313" key="1">
    <source>
        <dbReference type="EMBL" id="KAK6195108.1"/>
    </source>
</evidence>
<dbReference type="EMBL" id="JAZGQO010000001">
    <property type="protein sequence ID" value="KAK6195108.1"/>
    <property type="molecule type" value="Genomic_DNA"/>
</dbReference>
<sequence length="187" mass="21457">MCILSNNTLERRIIGTSLKQEMELRKGFLILILVYLVHLTTNEILYLPQWSAYDGTFYNVENQESKVVFLKTCQGGVFGFFEWMNTSSLVYEITFGSYRIRTMIWGHDKNGPVSIATDPELIPEENRFKSFYFHWANNTMVVGAGPVVGQGPRLQLSSSIAATVRYMSVRTKKCPMDYILELSCRKV</sequence>
<evidence type="ECO:0000313" key="2">
    <source>
        <dbReference type="Proteomes" id="UP001347796"/>
    </source>
</evidence>
<gene>
    <name evidence="1" type="ORF">SNE40_000600</name>
</gene>
<protein>
    <recommendedName>
        <fullName evidence="3">Farnesoic acid O-methyl transferase domain-containing protein</fullName>
    </recommendedName>
</protein>
<name>A0AAN8KLN7_PATCE</name>
<reference evidence="1 2" key="1">
    <citation type="submission" date="2024-01" db="EMBL/GenBank/DDBJ databases">
        <title>The genome of the rayed Mediterranean limpet Patella caerulea (Linnaeus, 1758).</title>
        <authorList>
            <person name="Anh-Thu Weber A."/>
            <person name="Halstead-Nussloch G."/>
        </authorList>
    </citation>
    <scope>NUCLEOTIDE SEQUENCE [LARGE SCALE GENOMIC DNA]</scope>
    <source>
        <strain evidence="1">AATW-2023a</strain>
        <tissue evidence="1">Whole specimen</tissue>
    </source>
</reference>
<proteinExistence type="predicted"/>
<accession>A0AAN8KLN7</accession>
<dbReference type="AlphaFoldDB" id="A0AAN8KLN7"/>
<dbReference type="Proteomes" id="UP001347796">
    <property type="component" value="Unassembled WGS sequence"/>
</dbReference>
<organism evidence="1 2">
    <name type="scientific">Patella caerulea</name>
    <name type="common">Rayed Mediterranean limpet</name>
    <dbReference type="NCBI Taxonomy" id="87958"/>
    <lineage>
        <taxon>Eukaryota</taxon>
        <taxon>Metazoa</taxon>
        <taxon>Spiralia</taxon>
        <taxon>Lophotrochozoa</taxon>
        <taxon>Mollusca</taxon>
        <taxon>Gastropoda</taxon>
        <taxon>Patellogastropoda</taxon>
        <taxon>Patelloidea</taxon>
        <taxon>Patellidae</taxon>
        <taxon>Patella</taxon>
    </lineage>
</organism>
<evidence type="ECO:0008006" key="3">
    <source>
        <dbReference type="Google" id="ProtNLM"/>
    </source>
</evidence>
<comment type="caution">
    <text evidence="1">The sequence shown here is derived from an EMBL/GenBank/DDBJ whole genome shotgun (WGS) entry which is preliminary data.</text>
</comment>